<gene>
    <name evidence="1" type="ORF">SAMN05661096_01623</name>
</gene>
<evidence type="ECO:0000313" key="2">
    <source>
        <dbReference type="Proteomes" id="UP000193804"/>
    </source>
</evidence>
<accession>A0A1X7JHJ3</accession>
<evidence type="ECO:0000313" key="1">
    <source>
        <dbReference type="EMBL" id="SMG27551.1"/>
    </source>
</evidence>
<organism evidence="1 2">
    <name type="scientific">Marivirga sericea</name>
    <dbReference type="NCBI Taxonomy" id="1028"/>
    <lineage>
        <taxon>Bacteria</taxon>
        <taxon>Pseudomonadati</taxon>
        <taxon>Bacteroidota</taxon>
        <taxon>Cytophagia</taxon>
        <taxon>Cytophagales</taxon>
        <taxon>Marivirgaceae</taxon>
        <taxon>Marivirga</taxon>
    </lineage>
</organism>
<dbReference type="RefSeq" id="WP_085516561.1">
    <property type="nucleotide sequence ID" value="NZ_FXAW01000003.1"/>
</dbReference>
<protein>
    <submittedName>
        <fullName evidence="1">Uncharacterized protein</fullName>
    </submittedName>
</protein>
<dbReference type="Proteomes" id="UP000193804">
    <property type="component" value="Unassembled WGS sequence"/>
</dbReference>
<sequence length="117" mass="13271">MKTIKITISLFFLVCLFNVAFIPQLCLNAIQELQNRVVSNSILAEESTNGLNIFEEESKESSKENNEDENNSFHFKELGILRASVKSTLHSLLVNIFFHSNLYESISILKITPPPKV</sequence>
<reference evidence="2" key="1">
    <citation type="submission" date="2017-04" db="EMBL/GenBank/DDBJ databases">
        <authorList>
            <person name="Varghese N."/>
            <person name="Submissions S."/>
        </authorList>
    </citation>
    <scope>NUCLEOTIDE SEQUENCE [LARGE SCALE GENOMIC DNA]</scope>
    <source>
        <strain evidence="2">DSM 4125</strain>
    </source>
</reference>
<dbReference type="OrthoDB" id="9854723at2"/>
<keyword evidence="2" id="KW-1185">Reference proteome</keyword>
<dbReference type="STRING" id="1028.SAMN05661096_01623"/>
<proteinExistence type="predicted"/>
<name>A0A1X7JHJ3_9BACT</name>
<dbReference type="EMBL" id="FXAW01000003">
    <property type="protein sequence ID" value="SMG27551.1"/>
    <property type="molecule type" value="Genomic_DNA"/>
</dbReference>
<dbReference type="AlphaFoldDB" id="A0A1X7JHJ3"/>